<evidence type="ECO:0000256" key="5">
    <source>
        <dbReference type="ARBA" id="ARBA00022989"/>
    </source>
</evidence>
<dbReference type="Proteomes" id="UP000182227">
    <property type="component" value="Unassembled WGS sequence"/>
</dbReference>
<keyword evidence="7 10" id="KW-0472">Membrane</keyword>
<evidence type="ECO:0000256" key="7">
    <source>
        <dbReference type="ARBA" id="ARBA00023136"/>
    </source>
</evidence>
<proteinExistence type="inferred from homology"/>
<dbReference type="InterPro" id="IPR013785">
    <property type="entry name" value="Aldolase_TIM"/>
</dbReference>
<dbReference type="InterPro" id="IPR038354">
    <property type="entry name" value="VKOR_sf"/>
</dbReference>
<evidence type="ECO:0000256" key="9">
    <source>
        <dbReference type="ARBA" id="ARBA00023284"/>
    </source>
</evidence>
<dbReference type="PANTHER" id="PTHR43778:SF2">
    <property type="entry name" value="PYRUVATE CARBOXYLASE, MITOCHONDRIAL"/>
    <property type="match status" value="1"/>
</dbReference>
<comment type="subcellular location">
    <subcellularLocation>
        <location evidence="1">Membrane</location>
        <topology evidence="1">Multi-pass membrane protein</topology>
    </subcellularLocation>
</comment>
<dbReference type="GO" id="GO:0016491">
    <property type="term" value="F:oxidoreductase activity"/>
    <property type="evidence" value="ECO:0007669"/>
    <property type="project" value="UniProtKB-KW"/>
</dbReference>
<evidence type="ECO:0000259" key="11">
    <source>
        <dbReference type="PROSITE" id="PS50991"/>
    </source>
</evidence>
<name>A0A0U1DDW6_9MYCO</name>
<sequence length="569" mass="61005">MSDTAAELDEVGTEEPRGVAAGKASAVWVLIAGVLGLAAALALTVEKIELLIDPSYVPSCSINPVISCGSVMTTPQASVFGFPNSLIGVVAFTLTLVTGVLAVAGVRLPRWYWGGFAAGTLLGAVMVHWLIFQSLYRIGALCPYCMVVWAVTIPLLVVTSSIALRPLHTNAVARAVYQWRWSMRRQLLTAHTPADRGTKILNYLADVTVNKPNGERPTGVYPQDKLPVIDLEAPPAAGSKQRLVELGPQGFAQWLKDSPAVGVTDTTFRDAHQSLLATRLRSTGLLKVAPYVARMMPQLLSIECWGGATYDVALRFLKEDPWERLAALREAVPNICLQMLLRGRNTVGYTPYPELVTSAFVQEATATGIDIFRIFDALNNIESMRPAIDAVRETGTAVAEVAMSYTGDLSDPAENLYTLDYYLKLAEQIVEAGAHVLAIKDMAGLLRPASAHLLVSALRSRFDLPVHVHTHDTPGGQLATYLAAWQAGASAVDGAAAPLAGTTSQPALSSIVAAAAHTSFDTGLSLDAVCDLEPTGRRCARSMHPSMLRRRVLLFRPGGCTPTRFPVGN</sequence>
<evidence type="ECO:0000256" key="1">
    <source>
        <dbReference type="ARBA" id="ARBA00004141"/>
    </source>
</evidence>
<dbReference type="EMBL" id="CTEF01000001">
    <property type="protein sequence ID" value="CQD11662.1"/>
    <property type="molecule type" value="Genomic_DNA"/>
</dbReference>
<evidence type="ECO:0000256" key="8">
    <source>
        <dbReference type="ARBA" id="ARBA00023157"/>
    </source>
</evidence>
<keyword evidence="12" id="KW-0670">Pyruvate</keyword>
<dbReference type="PANTHER" id="PTHR43778">
    <property type="entry name" value="PYRUVATE CARBOXYLASE"/>
    <property type="match status" value="1"/>
</dbReference>
<protein>
    <submittedName>
        <fullName evidence="12">Pyruvate carboxylase</fullName>
    </submittedName>
</protein>
<dbReference type="Gene3D" id="1.20.1440.130">
    <property type="entry name" value="VKOR domain"/>
    <property type="match status" value="1"/>
</dbReference>
<feature type="transmembrane region" description="Helical" evidence="10">
    <location>
        <begin position="111"/>
        <end position="132"/>
    </location>
</feature>
<dbReference type="Pfam" id="PF07884">
    <property type="entry name" value="VKOR"/>
    <property type="match status" value="1"/>
</dbReference>
<keyword evidence="5 10" id="KW-1133">Transmembrane helix</keyword>
<dbReference type="GO" id="GO:0016020">
    <property type="term" value="C:membrane"/>
    <property type="evidence" value="ECO:0007669"/>
    <property type="project" value="UniProtKB-SubCell"/>
</dbReference>
<evidence type="ECO:0000256" key="3">
    <source>
        <dbReference type="ARBA" id="ARBA00022692"/>
    </source>
</evidence>
<keyword evidence="6" id="KW-0560">Oxidoreductase</keyword>
<accession>A0A0U1DDW6</accession>
<feature type="transmembrane region" description="Helical" evidence="10">
    <location>
        <begin position="26"/>
        <end position="45"/>
    </location>
</feature>
<dbReference type="InterPro" id="IPR055268">
    <property type="entry name" value="PCB-like"/>
</dbReference>
<feature type="domain" description="Pyruvate carboxyltransferase" evidence="11">
    <location>
        <begin position="261"/>
        <end position="530"/>
    </location>
</feature>
<dbReference type="InterPro" id="IPR012932">
    <property type="entry name" value="VKOR"/>
</dbReference>
<dbReference type="AlphaFoldDB" id="A0A0U1DDW6"/>
<comment type="similarity">
    <text evidence="2">Belongs to the VKOR family.</text>
</comment>
<evidence type="ECO:0000256" key="10">
    <source>
        <dbReference type="SAM" id="Phobius"/>
    </source>
</evidence>
<dbReference type="Gene3D" id="3.20.20.70">
    <property type="entry name" value="Aldolase class I"/>
    <property type="match status" value="1"/>
</dbReference>
<dbReference type="SMART" id="SM00756">
    <property type="entry name" value="VKc"/>
    <property type="match status" value="1"/>
</dbReference>
<dbReference type="GO" id="GO:0048038">
    <property type="term" value="F:quinone binding"/>
    <property type="evidence" value="ECO:0007669"/>
    <property type="project" value="UniProtKB-KW"/>
</dbReference>
<evidence type="ECO:0000313" key="13">
    <source>
        <dbReference type="Proteomes" id="UP000182227"/>
    </source>
</evidence>
<keyword evidence="3 10" id="KW-0812">Transmembrane</keyword>
<evidence type="ECO:0000256" key="4">
    <source>
        <dbReference type="ARBA" id="ARBA00022719"/>
    </source>
</evidence>
<feature type="transmembrane region" description="Helical" evidence="10">
    <location>
        <begin position="144"/>
        <end position="164"/>
    </location>
</feature>
<dbReference type="InterPro" id="IPR000891">
    <property type="entry name" value="PYR_CT"/>
</dbReference>
<dbReference type="GO" id="GO:0005737">
    <property type="term" value="C:cytoplasm"/>
    <property type="evidence" value="ECO:0007669"/>
    <property type="project" value="TreeGrafter"/>
</dbReference>
<gene>
    <name evidence="12" type="primary">pyc</name>
    <name evidence="12" type="ORF">BN970_02363</name>
</gene>
<dbReference type="CDD" id="cd07937">
    <property type="entry name" value="DRE_TIM_PC_TC_5S"/>
    <property type="match status" value="1"/>
</dbReference>
<keyword evidence="4" id="KW-0874">Quinone</keyword>
<evidence type="ECO:0000256" key="2">
    <source>
        <dbReference type="ARBA" id="ARBA00006214"/>
    </source>
</evidence>
<dbReference type="GO" id="GO:0006094">
    <property type="term" value="P:gluconeogenesis"/>
    <property type="evidence" value="ECO:0007669"/>
    <property type="project" value="TreeGrafter"/>
</dbReference>
<evidence type="ECO:0000256" key="6">
    <source>
        <dbReference type="ARBA" id="ARBA00023002"/>
    </source>
</evidence>
<keyword evidence="8" id="KW-1015">Disulfide bond</keyword>
<dbReference type="PROSITE" id="PS50991">
    <property type="entry name" value="PYR_CT"/>
    <property type="match status" value="1"/>
</dbReference>
<dbReference type="CDD" id="cd12922">
    <property type="entry name" value="VKOR_5"/>
    <property type="match status" value="1"/>
</dbReference>
<dbReference type="SUPFAM" id="SSF51569">
    <property type="entry name" value="Aldolase"/>
    <property type="match status" value="1"/>
</dbReference>
<dbReference type="GO" id="GO:0004736">
    <property type="term" value="F:pyruvate carboxylase activity"/>
    <property type="evidence" value="ECO:0007669"/>
    <property type="project" value="TreeGrafter"/>
</dbReference>
<keyword evidence="9" id="KW-0676">Redox-active center</keyword>
<organism evidence="12 13">
    <name type="scientific">Mycolicibacterium conceptionense</name>
    <dbReference type="NCBI Taxonomy" id="451644"/>
    <lineage>
        <taxon>Bacteria</taxon>
        <taxon>Bacillati</taxon>
        <taxon>Actinomycetota</taxon>
        <taxon>Actinomycetes</taxon>
        <taxon>Mycobacteriales</taxon>
        <taxon>Mycobacteriaceae</taxon>
        <taxon>Mycolicibacterium</taxon>
    </lineage>
</organism>
<reference evidence="12 13" key="1">
    <citation type="submission" date="2015-03" db="EMBL/GenBank/DDBJ databases">
        <authorList>
            <person name="Murphy D."/>
        </authorList>
    </citation>
    <scope>NUCLEOTIDE SEQUENCE [LARGE SCALE GENOMIC DNA]</scope>
    <source>
        <strain evidence="12 13">D16</strain>
    </source>
</reference>
<evidence type="ECO:0000313" key="12">
    <source>
        <dbReference type="EMBL" id="CQD11662.1"/>
    </source>
</evidence>
<dbReference type="Pfam" id="PF00682">
    <property type="entry name" value="HMGL-like"/>
    <property type="match status" value="1"/>
</dbReference>
<feature type="transmembrane region" description="Helical" evidence="10">
    <location>
        <begin position="86"/>
        <end position="105"/>
    </location>
</feature>
<dbReference type="InterPro" id="IPR041714">
    <property type="entry name" value="VKOR_Actinobacteria"/>
</dbReference>